<gene>
    <name evidence="1" type="ORF">FDK13_21930</name>
</gene>
<dbReference type="RefSeq" id="WP_137342156.1">
    <property type="nucleotide sequence ID" value="NZ_BSQH01000036.1"/>
</dbReference>
<accession>A0A4V6BII3</accession>
<dbReference type="EMBL" id="SZVO01000010">
    <property type="protein sequence ID" value="TKT90393.1"/>
    <property type="molecule type" value="Genomic_DNA"/>
</dbReference>
<evidence type="ECO:0000313" key="1">
    <source>
        <dbReference type="EMBL" id="TKT90393.1"/>
    </source>
</evidence>
<comment type="caution">
    <text evidence="1">The sequence shown here is derived from an EMBL/GenBank/DDBJ whole genome shotgun (WGS) entry which is preliminary data.</text>
</comment>
<dbReference type="OrthoDB" id="7605129at2"/>
<name>A0A4V6BII3_9BACT</name>
<proteinExistence type="predicted"/>
<reference evidence="1 2" key="1">
    <citation type="submission" date="2019-05" db="EMBL/GenBank/DDBJ databases">
        <title>Dyadobacter AR-3-8 sp. nov., isolated from arctic soil.</title>
        <authorList>
            <person name="Chaudhary D.K."/>
        </authorList>
    </citation>
    <scope>NUCLEOTIDE SEQUENCE [LARGE SCALE GENOMIC DNA]</scope>
    <source>
        <strain evidence="1 2">AR-3-8</strain>
    </source>
</reference>
<protein>
    <submittedName>
        <fullName evidence="1">Uncharacterized protein</fullName>
    </submittedName>
</protein>
<dbReference type="AlphaFoldDB" id="A0A4V6BII3"/>
<keyword evidence="2" id="KW-1185">Reference proteome</keyword>
<dbReference type="Proteomes" id="UP000304900">
    <property type="component" value="Unassembled WGS sequence"/>
</dbReference>
<organism evidence="1 2">
    <name type="scientific">Dyadobacter frigoris</name>
    <dbReference type="NCBI Taxonomy" id="2576211"/>
    <lineage>
        <taxon>Bacteria</taxon>
        <taxon>Pseudomonadati</taxon>
        <taxon>Bacteroidota</taxon>
        <taxon>Cytophagia</taxon>
        <taxon>Cytophagales</taxon>
        <taxon>Spirosomataceae</taxon>
        <taxon>Dyadobacter</taxon>
    </lineage>
</organism>
<sequence>MDKKRPIDIKRESGGHAEIGSEEDGAIIELKNIGGRLLVIKERSIYEMVIADTIDPERTNINLPTTIHKLIIDKGTESETVSRTLLTAMTLFRPEYILNTVDCPKLIGLAIDLLSEISIFEKEIKEYHIAEKTASDEYEERRNQNVSYKLPSVISLESKCKTIFQKADHIEQTLMDIIVKFYSNLGLTKQSHFPNFHEKLKEKYGEADPFVEFINKTVYFMQVIRELRNGFDHRLEHTKVCDFELETDGNITTPTIELKHKKIKLKRTSLGGFLDITIKNMLDIIELTFAHLAGKNVKTGGMPYQVKQIPNDKRRYKFVKYSFWTPIGDEGFYNQ</sequence>
<evidence type="ECO:0000313" key="2">
    <source>
        <dbReference type="Proteomes" id="UP000304900"/>
    </source>
</evidence>